<feature type="repeat" description="ANK" evidence="2">
    <location>
        <begin position="1199"/>
        <end position="1233"/>
    </location>
</feature>
<dbReference type="InterPro" id="IPR035994">
    <property type="entry name" value="Nucleoside_phosphorylase_sf"/>
</dbReference>
<feature type="domain" description="Nucleoside phosphorylase" evidence="3">
    <location>
        <begin position="17"/>
        <end position="307"/>
    </location>
</feature>
<evidence type="ECO:0000259" key="3">
    <source>
        <dbReference type="Pfam" id="PF01048"/>
    </source>
</evidence>
<dbReference type="SMART" id="SM00248">
    <property type="entry name" value="ANK"/>
    <property type="match status" value="10"/>
</dbReference>
<dbReference type="Pfam" id="PF00023">
    <property type="entry name" value="Ank"/>
    <property type="match status" value="1"/>
</dbReference>
<gene>
    <name evidence="6" type="ORF">PENANT_c011G02193</name>
</gene>
<keyword evidence="7" id="KW-1185">Reference proteome</keyword>
<evidence type="ECO:0000313" key="7">
    <source>
        <dbReference type="Proteomes" id="UP000191672"/>
    </source>
</evidence>
<evidence type="ECO:0000259" key="4">
    <source>
        <dbReference type="Pfam" id="PF22939"/>
    </source>
</evidence>
<dbReference type="Pfam" id="PF01048">
    <property type="entry name" value="PNP_UDP_1"/>
    <property type="match status" value="1"/>
</dbReference>
<dbReference type="Gene3D" id="3.40.50.1580">
    <property type="entry name" value="Nucleoside phosphorylase domain"/>
    <property type="match status" value="1"/>
</dbReference>
<dbReference type="InterPro" id="IPR000845">
    <property type="entry name" value="Nucleoside_phosphorylase_d"/>
</dbReference>
<dbReference type="STRING" id="416450.A0A1V6Q743"/>
<comment type="caution">
    <text evidence="6">The sequence shown here is derived from an EMBL/GenBank/DDBJ whole genome shotgun (WGS) entry which is preliminary data.</text>
</comment>
<evidence type="ECO:0000259" key="5">
    <source>
        <dbReference type="Pfam" id="PF24883"/>
    </source>
</evidence>
<feature type="repeat" description="ANK" evidence="2">
    <location>
        <begin position="852"/>
        <end position="884"/>
    </location>
</feature>
<dbReference type="Pfam" id="PF24883">
    <property type="entry name" value="NPHP3_N"/>
    <property type="match status" value="1"/>
</dbReference>
<feature type="repeat" description="ANK" evidence="2">
    <location>
        <begin position="984"/>
        <end position="1016"/>
    </location>
</feature>
<reference evidence="7" key="1">
    <citation type="journal article" date="2017" name="Nat. Microbiol.">
        <title>Global analysis of biosynthetic gene clusters reveals vast potential of secondary metabolite production in Penicillium species.</title>
        <authorList>
            <person name="Nielsen J.C."/>
            <person name="Grijseels S."/>
            <person name="Prigent S."/>
            <person name="Ji B."/>
            <person name="Dainat J."/>
            <person name="Nielsen K.F."/>
            <person name="Frisvad J.C."/>
            <person name="Workman M."/>
            <person name="Nielsen J."/>
        </authorList>
    </citation>
    <scope>NUCLEOTIDE SEQUENCE [LARGE SCALE GENOMIC DNA]</scope>
    <source>
        <strain evidence="7">IBT 31811</strain>
    </source>
</reference>
<dbReference type="Pfam" id="PF12796">
    <property type="entry name" value="Ank_2"/>
    <property type="match status" value="2"/>
</dbReference>
<keyword evidence="1" id="KW-0677">Repeat</keyword>
<dbReference type="Proteomes" id="UP000191672">
    <property type="component" value="Unassembled WGS sequence"/>
</dbReference>
<evidence type="ECO:0000256" key="2">
    <source>
        <dbReference type="PROSITE-ProRule" id="PRU00023"/>
    </source>
</evidence>
<dbReference type="InterPro" id="IPR053137">
    <property type="entry name" value="NLR-like"/>
</dbReference>
<sequence>MSRKPPQRVLLNDYTLAWICALPIELAAAKSLLDHVHNPLPQPATDRNIYTLGSLSGLNVVVVCLPSGVYGTTSATSVVTQMRQTFPSIKFGLMVGVGGGVPTKNVDIRLGDVVVSTPTGTYGGVVQYDYGKTCQQGYFQRMGSLNKPHESLLAAVSQIRCDNMLQEFPLGKIMSGVLQRHQKHFSSPDKDWLFRPTYEHQESSGDCSSCDKTQLVSRESRMSHEPQIHYGLIASGNRVMKDARTRDSIAEDIPVLCFEMEAAGLMDQLQCLVIRGICDYCDSHKHKEWQSYAALAAAAYAKALLSVLSQVKDIEMSDQGANFTEMEKTCLAHLFITDPNEDMNSLKRRKGNRTPGTCRWFLESDELKFWVRRDKGNDDLERNVLWLYGNPGIGKSTMAMTLAEELRHKKYFSDGNNVLCFFFCEATSERQREATSILRGLIYQIVTQHPPFLKWVLSKYDVRREALFASFDSLWAVLMDIGQAPTGPEIYCIIDALDKCEPESQEMLFHQIYQSFSKAGSTGLDPSRLHFLLISRPYPELKSRLSTFTYVDLGSFEEIKRDLKAMIKEKVKDLARRNNYTESVAQKVCQIFEEKADGTFLWVGIAHNELRLVQSRKVIERLQALPRGLYSLYRNLLDAAVISAEACGPDDYPLIKQILEIVAFAMRPLTIAEIAEACRLHLDTDSSSRVQFTRDIIDLCHLLIVVDNGHVRMLHRSVLEFLTMEVQGINPTGSNYALTYRCIEVILQNCRLGIDISTLKPSHGFLGYSVLHWPEHANLAQRDFNVPKEHDAFFQDRFGTWKWWLESYNHLKRGSLANLDTGISVIHVAARWGIIPLISSSSQNGLEDKDAQGQTPLLVAAQYSNFEAIKLLVESGASVRALNNDHQNVLHIICKNVHGKGYQIGQFLLNAGVSPYDCDKYNMTPFLYAIGNRDEELAQVFLQNGFDLTARVRRISWPGRTTVSMFTQMRPEDEREGAGLNLESGLTALHFSSLNACSEITAFLLRQGADPNAQSDIGDTPLHLAIRCRLLDRRYDDVWECGDYAIEFLKELITDHDSEEASDIYQAIDQARTHIVNTLLESETIDVNMANAFGDYPQHVIDFREDYALSILCKLIERGADISRLNGSGQSCLHLASKKGNLEVVRKFVDEGHDIWLEDSHRLSPFHYALQRGCLNVLQFLSTACDSALSTLWHSIDHHGRNPLHHHVSSIYCSVEMVKFLLELGCDVNQLDTKGNSSLGVYVGSFHLGFRGDIFFVLMDKGADPLWVNGREENLVHLLMHHRRVDTEILECLFRCGLDPAARDIDGKTFMHHGAAHGAFNKELVDFLQWRDVLDMHSRDSVGKTPLNYAEEKAHKKDLEEVLFDPRWDNSFYTLNEVARTLL</sequence>
<dbReference type="InterPro" id="IPR002110">
    <property type="entry name" value="Ankyrin_rpt"/>
</dbReference>
<protein>
    <submittedName>
        <fullName evidence="6">Uncharacterized protein</fullName>
    </submittedName>
</protein>
<dbReference type="EMBL" id="MDYN01000011">
    <property type="protein sequence ID" value="OQD85048.1"/>
    <property type="molecule type" value="Genomic_DNA"/>
</dbReference>
<name>A0A1V6Q743_9EURO</name>
<keyword evidence="2" id="KW-0040">ANK repeat</keyword>
<dbReference type="GO" id="GO:0003824">
    <property type="term" value="F:catalytic activity"/>
    <property type="evidence" value="ECO:0007669"/>
    <property type="project" value="InterPro"/>
</dbReference>
<feature type="domain" description="Nephrocystin 3-like N-terminal" evidence="5">
    <location>
        <begin position="356"/>
        <end position="536"/>
    </location>
</feature>
<dbReference type="SUPFAM" id="SSF52540">
    <property type="entry name" value="P-loop containing nucleoside triphosphate hydrolases"/>
    <property type="match status" value="1"/>
</dbReference>
<proteinExistence type="predicted"/>
<feature type="repeat" description="ANK" evidence="2">
    <location>
        <begin position="1128"/>
        <end position="1160"/>
    </location>
</feature>
<dbReference type="SUPFAM" id="SSF53167">
    <property type="entry name" value="Purine and uridine phosphorylases"/>
    <property type="match status" value="1"/>
</dbReference>
<feature type="domain" description="GPI inositol-deacylase winged helix" evidence="4">
    <location>
        <begin position="654"/>
        <end position="725"/>
    </location>
</feature>
<dbReference type="GO" id="GO:0009116">
    <property type="term" value="P:nucleoside metabolic process"/>
    <property type="evidence" value="ECO:0007669"/>
    <property type="project" value="InterPro"/>
</dbReference>
<dbReference type="PANTHER" id="PTHR46082:SF11">
    <property type="entry name" value="AAA+ ATPASE DOMAIN-CONTAINING PROTEIN-RELATED"/>
    <property type="match status" value="1"/>
</dbReference>
<dbReference type="Pfam" id="PF22939">
    <property type="entry name" value="WHD_GPIID"/>
    <property type="match status" value="1"/>
</dbReference>
<dbReference type="InterPro" id="IPR027417">
    <property type="entry name" value="P-loop_NTPase"/>
</dbReference>
<accession>A0A1V6Q743</accession>
<dbReference type="InterPro" id="IPR054471">
    <property type="entry name" value="GPIID_WHD"/>
</dbReference>
<dbReference type="InterPro" id="IPR036770">
    <property type="entry name" value="Ankyrin_rpt-contain_sf"/>
</dbReference>
<dbReference type="PANTHER" id="PTHR46082">
    <property type="entry name" value="ATP/GTP-BINDING PROTEIN-RELATED"/>
    <property type="match status" value="1"/>
</dbReference>
<evidence type="ECO:0000256" key="1">
    <source>
        <dbReference type="ARBA" id="ARBA00022737"/>
    </source>
</evidence>
<dbReference type="SUPFAM" id="SSF48403">
    <property type="entry name" value="Ankyrin repeat"/>
    <property type="match status" value="2"/>
</dbReference>
<dbReference type="InterPro" id="IPR056884">
    <property type="entry name" value="NPHP3-like_N"/>
</dbReference>
<dbReference type="PROSITE" id="PS50297">
    <property type="entry name" value="ANK_REP_REGION"/>
    <property type="match status" value="3"/>
</dbReference>
<dbReference type="PROSITE" id="PS50088">
    <property type="entry name" value="ANK_REPEAT"/>
    <property type="match status" value="4"/>
</dbReference>
<dbReference type="Gene3D" id="1.25.40.20">
    <property type="entry name" value="Ankyrin repeat-containing domain"/>
    <property type="match status" value="3"/>
</dbReference>
<evidence type="ECO:0000313" key="6">
    <source>
        <dbReference type="EMBL" id="OQD85048.1"/>
    </source>
</evidence>
<dbReference type="Gene3D" id="3.40.50.300">
    <property type="entry name" value="P-loop containing nucleotide triphosphate hydrolases"/>
    <property type="match status" value="1"/>
</dbReference>
<organism evidence="6 7">
    <name type="scientific">Penicillium antarcticum</name>
    <dbReference type="NCBI Taxonomy" id="416450"/>
    <lineage>
        <taxon>Eukaryota</taxon>
        <taxon>Fungi</taxon>
        <taxon>Dikarya</taxon>
        <taxon>Ascomycota</taxon>
        <taxon>Pezizomycotina</taxon>
        <taxon>Eurotiomycetes</taxon>
        <taxon>Eurotiomycetidae</taxon>
        <taxon>Eurotiales</taxon>
        <taxon>Aspergillaceae</taxon>
        <taxon>Penicillium</taxon>
    </lineage>
</organism>